<evidence type="ECO:0000256" key="14">
    <source>
        <dbReference type="ARBA" id="ARBA00023128"/>
    </source>
</evidence>
<keyword evidence="7 17" id="KW-0554">One-carbon metabolism</keyword>
<dbReference type="GO" id="GO:0004326">
    <property type="term" value="F:tetrahydrofolylpolyglutamate synthase activity"/>
    <property type="evidence" value="ECO:0007669"/>
    <property type="project" value="UniProtKB-EC"/>
</dbReference>
<proteinExistence type="inferred from homology"/>
<keyword evidence="13 19" id="KW-0460">Magnesium</keyword>
<evidence type="ECO:0000256" key="5">
    <source>
        <dbReference type="ARBA" id="ARBA00008276"/>
    </source>
</evidence>
<keyword evidence="21" id="KW-1185">Reference proteome</keyword>
<dbReference type="GO" id="GO:0005829">
    <property type="term" value="C:cytosol"/>
    <property type="evidence" value="ECO:0007669"/>
    <property type="project" value="TreeGrafter"/>
</dbReference>
<dbReference type="GO" id="GO:0005524">
    <property type="term" value="F:ATP binding"/>
    <property type="evidence" value="ECO:0007669"/>
    <property type="project" value="UniProtKB-KW"/>
</dbReference>
<evidence type="ECO:0000256" key="16">
    <source>
        <dbReference type="ARBA" id="ARBA00047493"/>
    </source>
</evidence>
<dbReference type="InterPro" id="IPR001645">
    <property type="entry name" value="Folylpolyglutamate_synth"/>
</dbReference>
<dbReference type="PROSITE" id="PS01012">
    <property type="entry name" value="FOLYLPOLYGLU_SYNT_2"/>
    <property type="match status" value="1"/>
</dbReference>
<reference evidence="20 21" key="1">
    <citation type="journal article" date="2012" name="PLoS Pathog.">
        <title>Diverse lifestyles and strategies of plant pathogenesis encoded in the genomes of eighteen Dothideomycetes fungi.</title>
        <authorList>
            <person name="Ohm R.A."/>
            <person name="Feau N."/>
            <person name="Henrissat B."/>
            <person name="Schoch C.L."/>
            <person name="Horwitz B.A."/>
            <person name="Barry K.W."/>
            <person name="Condon B.J."/>
            <person name="Copeland A.C."/>
            <person name="Dhillon B."/>
            <person name="Glaser F."/>
            <person name="Hesse C.N."/>
            <person name="Kosti I."/>
            <person name="LaButti K."/>
            <person name="Lindquist E.A."/>
            <person name="Lucas S."/>
            <person name="Salamov A.A."/>
            <person name="Bradshaw R.E."/>
            <person name="Ciuffetti L."/>
            <person name="Hamelin R.C."/>
            <person name="Kema G.H.J."/>
            <person name="Lawrence C."/>
            <person name="Scott J.A."/>
            <person name="Spatafora J.W."/>
            <person name="Turgeon B.G."/>
            <person name="de Wit P.J.G.M."/>
            <person name="Zhong S."/>
            <person name="Goodwin S.B."/>
            <person name="Grigoriev I.V."/>
        </authorList>
    </citation>
    <scope>NUCLEOTIDE SEQUENCE [LARGE SCALE GENOMIC DNA]</scope>
    <source>
        <strain evidence="20 21">UAMH 10762</strain>
    </source>
</reference>
<dbReference type="GO" id="GO:0005743">
    <property type="term" value="C:mitochondrial inner membrane"/>
    <property type="evidence" value="ECO:0007669"/>
    <property type="project" value="UniProtKB-SubCell"/>
</dbReference>
<comment type="function">
    <text evidence="17">Catalyzes conversion of folates to polyglutamate derivatives allowing concentration of folate compounds in the cell and the intracellular retention of these cofactors, which are important substrates for most of the folate-dependent enzymes that are involved in one-carbon transfer reactions involved in purine, pyrimidine and amino acid synthesis.</text>
</comment>
<evidence type="ECO:0000256" key="9">
    <source>
        <dbReference type="ARBA" id="ARBA00022723"/>
    </source>
</evidence>
<dbReference type="STRING" id="717646.M2MSZ5"/>
<evidence type="ECO:0000256" key="8">
    <source>
        <dbReference type="ARBA" id="ARBA00022598"/>
    </source>
</evidence>
<dbReference type="InterPro" id="IPR036615">
    <property type="entry name" value="Mur_ligase_C_dom_sf"/>
</dbReference>
<evidence type="ECO:0000256" key="11">
    <source>
        <dbReference type="ARBA" id="ARBA00022792"/>
    </source>
</evidence>
<evidence type="ECO:0000256" key="3">
    <source>
        <dbReference type="ARBA" id="ARBA00004496"/>
    </source>
</evidence>
<sequence length="510" mass="56435">MEVRDYASAVQALNTLQSNFSAVEAIRKQGPGWNERALPEMRAWVRRMGYEPSDFDKLNLIHVAGTKGKGSTSTFISSILAQYLPSKLSIHAERLPTSVGLYTSPHLRFVRERIKIDNRPIPEDLFAKLFWDVWDRLEATRPTDDTVYARSADGKPVYFHYLTLMAFHCYMQEKVGSAVIECGIGGEYDTTNILERPLTTGVTSLGIDHEAMLGNTLESIAWHKGGIFKQNIPAFTVPQPTAALQVLHERAQERGTMLQVVQEYDALKSVNLGLQGDFQRVNASLAVAMCAAHLSRLGYSNMPDPTDSAAPLPVEFRSGLEKARLGGRCDIRLDVKVENLRWYIDGGHTLESIEMAGRWFAQARRETEAQLRILIFNQQTRDAPALARRLFATLASAIRTAAPFKHAIFCTNTTYQDGGYKPDLVSINTSRQDVDSLKVQRELASAYDTIDPLATVHVVGTIEEGVARARSIATESSQDTDVLVTGSLHLVGGLIEVLEAGFEGTDKAHA</sequence>
<comment type="pathway">
    <text evidence="4 17">Cofactor biosynthesis; tetrahydrofolylpolyglutamate biosynthesis.</text>
</comment>
<evidence type="ECO:0000256" key="19">
    <source>
        <dbReference type="PIRSR" id="PIRSR038895-2"/>
    </source>
</evidence>
<feature type="binding site" evidence="18">
    <location>
        <position position="328"/>
    </location>
    <ligand>
        <name>ATP</name>
        <dbReference type="ChEBI" id="CHEBI:30616"/>
    </ligand>
</feature>
<dbReference type="Gene3D" id="3.90.190.20">
    <property type="entry name" value="Mur ligase, C-terminal domain"/>
    <property type="match status" value="1"/>
</dbReference>
<dbReference type="OrthoDB" id="5212574at2759"/>
<dbReference type="RefSeq" id="XP_007678413.1">
    <property type="nucleotide sequence ID" value="XM_007680223.1"/>
</dbReference>
<evidence type="ECO:0000256" key="7">
    <source>
        <dbReference type="ARBA" id="ARBA00022563"/>
    </source>
</evidence>
<evidence type="ECO:0000256" key="2">
    <source>
        <dbReference type="ARBA" id="ARBA00004305"/>
    </source>
</evidence>
<comment type="subcellular location">
    <subcellularLocation>
        <location evidence="3">Cytoplasm</location>
    </subcellularLocation>
    <subcellularLocation>
        <location evidence="1">Mitochondrion inner membrane</location>
    </subcellularLocation>
    <subcellularLocation>
        <location evidence="2">Mitochondrion matrix</location>
    </subcellularLocation>
</comment>
<dbReference type="GO" id="GO:0005759">
    <property type="term" value="C:mitochondrial matrix"/>
    <property type="evidence" value="ECO:0007669"/>
    <property type="project" value="UniProtKB-SubCell"/>
</dbReference>
<comment type="similarity">
    <text evidence="5 17">Belongs to the folylpolyglutamate synthase family.</text>
</comment>
<dbReference type="GO" id="GO:0006730">
    <property type="term" value="P:one-carbon metabolic process"/>
    <property type="evidence" value="ECO:0007669"/>
    <property type="project" value="UniProtKB-KW"/>
</dbReference>
<keyword evidence="14" id="KW-0496">Mitochondrion</keyword>
<keyword evidence="15" id="KW-0472">Membrane</keyword>
<dbReference type="Gene3D" id="3.40.1190.10">
    <property type="entry name" value="Mur-like, catalytic domain"/>
    <property type="match status" value="1"/>
</dbReference>
<accession>M2MSZ5</accession>
<comment type="cofactor">
    <cofactor evidence="17">
        <name>a monovalent cation</name>
        <dbReference type="ChEBI" id="CHEBI:60242"/>
    </cofactor>
    <text evidence="17">A monovalent cation.</text>
</comment>
<name>M2MSZ5_BAUPA</name>
<dbReference type="NCBIfam" id="TIGR01499">
    <property type="entry name" value="folC"/>
    <property type="match status" value="1"/>
</dbReference>
<dbReference type="AlphaFoldDB" id="M2MSZ5"/>
<dbReference type="PIRSF" id="PIRSF038895">
    <property type="entry name" value="FPGS"/>
    <property type="match status" value="1"/>
</dbReference>
<evidence type="ECO:0000256" key="12">
    <source>
        <dbReference type="ARBA" id="ARBA00022840"/>
    </source>
</evidence>
<feature type="binding site" evidence="19">
    <location>
        <position position="104"/>
    </location>
    <ligand>
        <name>Mg(2+)</name>
        <dbReference type="ChEBI" id="CHEBI:18420"/>
        <label>1</label>
    </ligand>
</feature>
<dbReference type="UniPathway" id="UPA00850"/>
<dbReference type="InterPro" id="IPR036565">
    <property type="entry name" value="Mur-like_cat_sf"/>
</dbReference>
<dbReference type="PANTHER" id="PTHR11136">
    <property type="entry name" value="FOLYLPOLYGLUTAMATE SYNTHASE-RELATED"/>
    <property type="match status" value="1"/>
</dbReference>
<protein>
    <recommendedName>
        <fullName evidence="17">Folylpolyglutamate synthase</fullName>
        <ecNumber evidence="17">6.3.2.17</ecNumber>
    </recommendedName>
    <alternativeName>
        <fullName evidence="17">Folylpoly-gamma-glutamate synthetase</fullName>
    </alternativeName>
    <alternativeName>
        <fullName evidence="17">Tetrahydrofolylpolyglutamate synthase</fullName>
    </alternativeName>
</protein>
<dbReference type="GeneID" id="19108995"/>
<dbReference type="EC" id="6.3.2.17" evidence="17"/>
<evidence type="ECO:0000256" key="6">
    <source>
        <dbReference type="ARBA" id="ARBA00022490"/>
    </source>
</evidence>
<evidence type="ECO:0000256" key="17">
    <source>
        <dbReference type="PIRNR" id="PIRNR038895"/>
    </source>
</evidence>
<dbReference type="OMA" id="THALFCT"/>
<evidence type="ECO:0000256" key="1">
    <source>
        <dbReference type="ARBA" id="ARBA00004273"/>
    </source>
</evidence>
<feature type="binding site" evidence="19">
    <location>
        <position position="209"/>
    </location>
    <ligand>
        <name>Mg(2+)</name>
        <dbReference type="ChEBI" id="CHEBI:18420"/>
        <label>1</label>
    </ligand>
</feature>
<evidence type="ECO:0000256" key="15">
    <source>
        <dbReference type="ARBA" id="ARBA00023136"/>
    </source>
</evidence>
<evidence type="ECO:0000256" key="18">
    <source>
        <dbReference type="PIRSR" id="PIRSR038895-1"/>
    </source>
</evidence>
<evidence type="ECO:0000256" key="10">
    <source>
        <dbReference type="ARBA" id="ARBA00022741"/>
    </source>
</evidence>
<feature type="binding site" evidence="18">
    <location>
        <position position="345"/>
    </location>
    <ligand>
        <name>ATP</name>
        <dbReference type="ChEBI" id="CHEBI:30616"/>
    </ligand>
</feature>
<dbReference type="HOGENOM" id="CLU_015869_0_1_1"/>
<evidence type="ECO:0000313" key="21">
    <source>
        <dbReference type="Proteomes" id="UP000011761"/>
    </source>
</evidence>
<feature type="binding site" evidence="19">
    <location>
        <position position="181"/>
    </location>
    <ligand>
        <name>Mg(2+)</name>
        <dbReference type="ChEBI" id="CHEBI:18420"/>
        <label>1</label>
    </ligand>
</feature>
<dbReference type="InterPro" id="IPR023600">
    <property type="entry name" value="Folylpolyglutamate_synth_euk"/>
</dbReference>
<dbReference type="SUPFAM" id="SSF53244">
    <property type="entry name" value="MurD-like peptide ligases, peptide-binding domain"/>
    <property type="match status" value="1"/>
</dbReference>
<dbReference type="InterPro" id="IPR018109">
    <property type="entry name" value="Folylpolyglutamate_synth_CS"/>
</dbReference>
<dbReference type="KEGG" id="bcom:BAUCODRAFT_149766"/>
<comment type="catalytic activity">
    <reaction evidence="16 17">
        <text>(6S)-5,6,7,8-tetrahydrofolyl-(gamma-L-Glu)(n) + L-glutamate + ATP = (6S)-5,6,7,8-tetrahydrofolyl-(gamma-L-Glu)(n+1) + ADP + phosphate + H(+)</text>
        <dbReference type="Rhea" id="RHEA:10580"/>
        <dbReference type="Rhea" id="RHEA-COMP:14738"/>
        <dbReference type="Rhea" id="RHEA-COMP:14740"/>
        <dbReference type="ChEBI" id="CHEBI:15378"/>
        <dbReference type="ChEBI" id="CHEBI:29985"/>
        <dbReference type="ChEBI" id="CHEBI:30616"/>
        <dbReference type="ChEBI" id="CHEBI:43474"/>
        <dbReference type="ChEBI" id="CHEBI:141005"/>
        <dbReference type="ChEBI" id="CHEBI:456216"/>
        <dbReference type="EC" id="6.3.2.17"/>
    </reaction>
</comment>
<dbReference type="Proteomes" id="UP000011761">
    <property type="component" value="Unassembled WGS sequence"/>
</dbReference>
<keyword evidence="12 18" id="KW-0067">ATP-binding</keyword>
<keyword evidence="9 19" id="KW-0479">Metal-binding</keyword>
<organism evidence="20 21">
    <name type="scientific">Baudoinia panamericana (strain UAMH 10762)</name>
    <name type="common">Angels' share fungus</name>
    <name type="synonym">Baudoinia compniacensis (strain UAMH 10762)</name>
    <dbReference type="NCBI Taxonomy" id="717646"/>
    <lineage>
        <taxon>Eukaryota</taxon>
        <taxon>Fungi</taxon>
        <taxon>Dikarya</taxon>
        <taxon>Ascomycota</taxon>
        <taxon>Pezizomycotina</taxon>
        <taxon>Dothideomycetes</taxon>
        <taxon>Dothideomycetidae</taxon>
        <taxon>Mycosphaerellales</taxon>
        <taxon>Teratosphaeriaceae</taxon>
        <taxon>Baudoinia</taxon>
    </lineage>
</organism>
<evidence type="ECO:0000256" key="4">
    <source>
        <dbReference type="ARBA" id="ARBA00005150"/>
    </source>
</evidence>
<keyword evidence="11" id="KW-0999">Mitochondrion inner membrane</keyword>
<keyword evidence="10 18" id="KW-0547">Nucleotide-binding</keyword>
<gene>
    <name evidence="20" type="ORF">BAUCODRAFT_149766</name>
</gene>
<evidence type="ECO:0000256" key="13">
    <source>
        <dbReference type="ARBA" id="ARBA00022842"/>
    </source>
</evidence>
<dbReference type="eggNOG" id="KOG2525">
    <property type="taxonomic scope" value="Eukaryota"/>
</dbReference>
<keyword evidence="8 17" id="KW-0436">Ligase</keyword>
<dbReference type="PANTHER" id="PTHR11136:SF5">
    <property type="entry name" value="FOLYLPOLYGLUTAMATE SYNTHASE, MITOCHONDRIAL"/>
    <property type="match status" value="1"/>
</dbReference>
<dbReference type="GO" id="GO:0046872">
    <property type="term" value="F:metal ion binding"/>
    <property type="evidence" value="ECO:0007669"/>
    <property type="project" value="UniProtKB-KW"/>
</dbReference>
<dbReference type="EMBL" id="KB445558">
    <property type="protein sequence ID" value="EMC94638.1"/>
    <property type="molecule type" value="Genomic_DNA"/>
</dbReference>
<evidence type="ECO:0000313" key="20">
    <source>
        <dbReference type="EMBL" id="EMC94638.1"/>
    </source>
</evidence>
<keyword evidence="6" id="KW-0963">Cytoplasm</keyword>
<dbReference type="SUPFAM" id="SSF53623">
    <property type="entry name" value="MurD-like peptide ligases, catalytic domain"/>
    <property type="match status" value="1"/>
</dbReference>
<dbReference type="FunFam" id="3.40.1190.10:FF:000009">
    <property type="entry name" value="Folylpolyglutamate synthase"/>
    <property type="match status" value="1"/>
</dbReference>